<dbReference type="Pfam" id="PF00753">
    <property type="entry name" value="Lactamase_B"/>
    <property type="match status" value="1"/>
</dbReference>
<protein>
    <recommendedName>
        <fullName evidence="11">Metallo-beta-lactamase domain-containing protein</fullName>
    </recommendedName>
</protein>
<evidence type="ECO:0000313" key="9">
    <source>
        <dbReference type="EMBL" id="EOH89947.1"/>
    </source>
</evidence>
<proteinExistence type="predicted"/>
<dbReference type="NCBIfam" id="TIGR00361">
    <property type="entry name" value="ComEC_Rec2"/>
    <property type="match status" value="1"/>
</dbReference>
<organism evidence="9 10">
    <name type="scientific">Enterococcus villorum ATCC 700913</name>
    <dbReference type="NCBI Taxonomy" id="1158604"/>
    <lineage>
        <taxon>Bacteria</taxon>
        <taxon>Bacillati</taxon>
        <taxon>Bacillota</taxon>
        <taxon>Bacilli</taxon>
        <taxon>Lactobacillales</taxon>
        <taxon>Enterococcaceae</taxon>
        <taxon>Enterococcus</taxon>
    </lineage>
</organism>
<dbReference type="InterPro" id="IPR004797">
    <property type="entry name" value="Competence_ComEC/Rec2"/>
</dbReference>
<evidence type="ECO:0000256" key="3">
    <source>
        <dbReference type="ARBA" id="ARBA00022692"/>
    </source>
</evidence>
<dbReference type="Gene3D" id="3.60.15.10">
    <property type="entry name" value="Ribonuclease Z/Hydroxyacylglutathione hydrolase-like"/>
    <property type="match status" value="1"/>
</dbReference>
<feature type="transmembrane region" description="Helical" evidence="6">
    <location>
        <begin position="243"/>
        <end position="265"/>
    </location>
</feature>
<feature type="transmembrane region" description="Helical" evidence="6">
    <location>
        <begin position="297"/>
        <end position="315"/>
    </location>
</feature>
<evidence type="ECO:0000259" key="8">
    <source>
        <dbReference type="Pfam" id="PF03772"/>
    </source>
</evidence>
<dbReference type="EMBL" id="AJAN01000021">
    <property type="protein sequence ID" value="EOH89947.1"/>
    <property type="molecule type" value="Genomic_DNA"/>
</dbReference>
<evidence type="ECO:0000256" key="5">
    <source>
        <dbReference type="ARBA" id="ARBA00023136"/>
    </source>
</evidence>
<dbReference type="PANTHER" id="PTHR30619:SF1">
    <property type="entry name" value="RECOMBINATION PROTEIN 2"/>
    <property type="match status" value="1"/>
</dbReference>
<keyword evidence="5 6" id="KW-0472">Membrane</keyword>
<dbReference type="InterPro" id="IPR052159">
    <property type="entry name" value="Competence_DNA_uptake"/>
</dbReference>
<keyword evidence="3 6" id="KW-0812">Transmembrane</keyword>
<comment type="caution">
    <text evidence="9">The sequence shown here is derived from an EMBL/GenBank/DDBJ whole genome shotgun (WGS) entry which is preliminary data.</text>
</comment>
<dbReference type="SUPFAM" id="SSF56281">
    <property type="entry name" value="Metallo-hydrolase/oxidoreductase"/>
    <property type="match status" value="1"/>
</dbReference>
<dbReference type="NCBIfam" id="TIGR00360">
    <property type="entry name" value="ComEC_N-term"/>
    <property type="match status" value="1"/>
</dbReference>
<dbReference type="RefSeq" id="WP_010751134.1">
    <property type="nucleotide sequence ID" value="NZ_KB946285.1"/>
</dbReference>
<accession>A0ABN0KHR1</accession>
<comment type="subcellular location">
    <subcellularLocation>
        <location evidence="1">Cell membrane</location>
        <topology evidence="1">Multi-pass membrane protein</topology>
    </subcellularLocation>
</comment>
<dbReference type="Proteomes" id="UP000013866">
    <property type="component" value="Unassembled WGS sequence"/>
</dbReference>
<evidence type="ECO:0000313" key="10">
    <source>
        <dbReference type="Proteomes" id="UP000013866"/>
    </source>
</evidence>
<evidence type="ECO:0000256" key="1">
    <source>
        <dbReference type="ARBA" id="ARBA00004651"/>
    </source>
</evidence>
<name>A0ABN0KHR1_9ENTE</name>
<feature type="domain" description="Metallo-beta-lactamase" evidence="7">
    <location>
        <begin position="466"/>
        <end position="675"/>
    </location>
</feature>
<reference evidence="9 10" key="1">
    <citation type="submission" date="2013-02" db="EMBL/GenBank/DDBJ databases">
        <title>The Genome Sequence of Enterococcus villorum ATCC_700913.</title>
        <authorList>
            <consortium name="The Broad Institute Genome Sequencing Platform"/>
            <consortium name="The Broad Institute Genome Sequencing Center for Infectious Disease"/>
            <person name="Earl A.M."/>
            <person name="Gilmore M.S."/>
            <person name="Lebreton F."/>
            <person name="Walker B."/>
            <person name="Young S.K."/>
            <person name="Zeng Q."/>
            <person name="Gargeya S."/>
            <person name="Fitzgerald M."/>
            <person name="Haas B."/>
            <person name="Abouelleil A."/>
            <person name="Alvarado L."/>
            <person name="Arachchi H.M."/>
            <person name="Berlin A.M."/>
            <person name="Chapman S.B."/>
            <person name="Dewar J."/>
            <person name="Goldberg J."/>
            <person name="Griggs A."/>
            <person name="Gujja S."/>
            <person name="Hansen M."/>
            <person name="Howarth C."/>
            <person name="Imamovic A."/>
            <person name="Larimer J."/>
            <person name="McCowan C."/>
            <person name="Murphy C."/>
            <person name="Neiman D."/>
            <person name="Pearson M."/>
            <person name="Priest M."/>
            <person name="Roberts A."/>
            <person name="Saif S."/>
            <person name="Shea T."/>
            <person name="Sisk P."/>
            <person name="Sykes S."/>
            <person name="Wortman J."/>
            <person name="Nusbaum C."/>
            <person name="Birren B."/>
        </authorList>
    </citation>
    <scope>NUCLEOTIDE SEQUENCE [LARGE SCALE GENOMIC DNA]</scope>
    <source>
        <strain evidence="9 10">ATCC 700913</strain>
    </source>
</reference>
<gene>
    <name evidence="9" type="ORF">UAO_01191</name>
</gene>
<dbReference type="InterPro" id="IPR001279">
    <property type="entry name" value="Metallo-B-lactamas"/>
</dbReference>
<dbReference type="Pfam" id="PF03772">
    <property type="entry name" value="Competence"/>
    <property type="match status" value="1"/>
</dbReference>
<feature type="transmembrane region" description="Helical" evidence="6">
    <location>
        <begin position="434"/>
        <end position="455"/>
    </location>
</feature>
<evidence type="ECO:0000259" key="7">
    <source>
        <dbReference type="Pfam" id="PF00753"/>
    </source>
</evidence>
<feature type="transmembrane region" description="Helical" evidence="6">
    <location>
        <begin position="357"/>
        <end position="380"/>
    </location>
</feature>
<keyword evidence="10" id="KW-1185">Reference proteome</keyword>
<dbReference type="PANTHER" id="PTHR30619">
    <property type="entry name" value="DNA INTERNALIZATION/COMPETENCE PROTEIN COMEC/REC2"/>
    <property type="match status" value="1"/>
</dbReference>
<evidence type="ECO:0000256" key="6">
    <source>
        <dbReference type="SAM" id="Phobius"/>
    </source>
</evidence>
<evidence type="ECO:0000256" key="4">
    <source>
        <dbReference type="ARBA" id="ARBA00022989"/>
    </source>
</evidence>
<sequence length="726" mass="83285">MVLSFDLRWIFLFFLLKENKTIACISLFCSTAVLFSCLLKETPPIDNKNVTEQVTILSDTVKLNGDWVTFMGRTKKKQKIHFSYLAKSEKERDALFHLRHQSMVLNVSGNYQVSDQQRNNYAFDQRSYDKVHRISGRFQINQIKEIRNKNTWKNFLMRKRGQWITIVQQRFSNKTSIYMNALLFGYKDHQFLESEENYRETGLLHLFSLSGMHIQVYLGWLYYLFRRAGVTLSVSFIPLTLLTIAYLVLAGGSLSVVRAGILFLLKLGLKLYQIKLSSLDCFSITLWLLLLFEPLCLFQVGGQLSLIMSFLFLLLPIHKKMKSHRVATTVLFSIGILPLTAWHFYEWAVLGTIFTVLFTPIFLKFLLPCLVFFFVAGNHLPLIMSELMEYLLVKLEYGLHFFRFSTIIIGQPSFWLVIVSIAFILWVIEKKQTQPLASIFLAIFVPCLLIGARFFQLGTSITFNDVGQGDSTVLIAPFQKEVVIVDTGGKLTFKKEDWQERIVRSHAEYNLVPYLKGNGISRIHKLILTHDDMDHVGELATLAKHFNIDTIYLGWGGGNSFSLKQQLEVLKNTGTQIYEVKQGDRIEGYFDFFVLSPDQKGAGENEDSVALFFTHQLLRFVLLGDLDQASEEKIGNRYPNLKADVVKLGHHGSRTSSSPKFIAQLEADYGIISCGLNHSFGHPHQEVLSLMASQQMTTLRTDQQGAISFKWHPLWYPKGRIETMID</sequence>
<evidence type="ECO:0008006" key="11">
    <source>
        <dbReference type="Google" id="ProtNLM"/>
    </source>
</evidence>
<dbReference type="CDD" id="cd07731">
    <property type="entry name" value="ComA-like_MBL-fold"/>
    <property type="match status" value="1"/>
</dbReference>
<feature type="transmembrane region" description="Helical" evidence="6">
    <location>
        <begin position="203"/>
        <end position="223"/>
    </location>
</feature>
<keyword evidence="4 6" id="KW-1133">Transmembrane helix</keyword>
<feature type="domain" description="ComEC/Rec2-related protein" evidence="8">
    <location>
        <begin position="182"/>
        <end position="428"/>
    </location>
</feature>
<feature type="transmembrane region" description="Helical" evidence="6">
    <location>
        <begin position="401"/>
        <end position="428"/>
    </location>
</feature>
<keyword evidence="2" id="KW-1003">Cell membrane</keyword>
<dbReference type="InterPro" id="IPR004477">
    <property type="entry name" value="ComEC_N"/>
</dbReference>
<dbReference type="InterPro" id="IPR036866">
    <property type="entry name" value="RibonucZ/Hydroxyglut_hydro"/>
</dbReference>
<dbReference type="InterPro" id="IPR035681">
    <property type="entry name" value="ComA-like_MBL"/>
</dbReference>
<evidence type="ECO:0000256" key="2">
    <source>
        <dbReference type="ARBA" id="ARBA00022475"/>
    </source>
</evidence>